<reference evidence="1" key="2">
    <citation type="journal article" date="2023" name="Science">
        <title>Genomic signatures of disease resistance in endangered staghorn corals.</title>
        <authorList>
            <person name="Vollmer S.V."/>
            <person name="Selwyn J.D."/>
            <person name="Despard B.A."/>
            <person name="Roesel C.L."/>
        </authorList>
    </citation>
    <scope>NUCLEOTIDE SEQUENCE</scope>
    <source>
        <strain evidence="1">K2</strain>
    </source>
</reference>
<dbReference type="EMBL" id="JARQWQ010000005">
    <property type="protein sequence ID" value="KAK2571743.1"/>
    <property type="molecule type" value="Genomic_DNA"/>
</dbReference>
<dbReference type="Gene3D" id="3.30.70.270">
    <property type="match status" value="1"/>
</dbReference>
<proteinExistence type="predicted"/>
<dbReference type="SUPFAM" id="SSF56672">
    <property type="entry name" value="DNA/RNA polymerases"/>
    <property type="match status" value="1"/>
</dbReference>
<evidence type="ECO:0000313" key="1">
    <source>
        <dbReference type="EMBL" id="KAK2571743.1"/>
    </source>
</evidence>
<reference evidence="1" key="1">
    <citation type="journal article" date="2023" name="G3 (Bethesda)">
        <title>Whole genome assembly and annotation of the endangered Caribbean coral Acropora cervicornis.</title>
        <authorList>
            <person name="Selwyn J.D."/>
            <person name="Vollmer S.V."/>
        </authorList>
    </citation>
    <scope>NUCLEOTIDE SEQUENCE</scope>
    <source>
        <strain evidence="1">K2</strain>
    </source>
</reference>
<accession>A0AAD9VEL8</accession>
<name>A0AAD9VEL8_ACRCE</name>
<dbReference type="Proteomes" id="UP001249851">
    <property type="component" value="Unassembled WGS sequence"/>
</dbReference>
<protein>
    <recommendedName>
        <fullName evidence="3">Reverse transcriptase</fullName>
    </recommendedName>
</protein>
<sequence>MNVTAHNIRLTERVSARISNRRQKSINRDAHSRMYLLQTYSNVICIIFLKDLEKAKVNRNVEFPCAVGKNSQGAGASTVVSIPTMNEKYIIIFNMISQVSEHLQRESATMCSNSIFMKSKAYMTLLDRQCDLVHYFRIAFSARQTIADYPGATNIADDIVVYGQTTEERDRNLVTLLERLQETNLTLNRDEWKIGLNQTVFMGLLLSEQGGNRGASQSSP</sequence>
<dbReference type="InterPro" id="IPR043502">
    <property type="entry name" value="DNA/RNA_pol_sf"/>
</dbReference>
<evidence type="ECO:0000313" key="2">
    <source>
        <dbReference type="Proteomes" id="UP001249851"/>
    </source>
</evidence>
<organism evidence="1 2">
    <name type="scientific">Acropora cervicornis</name>
    <name type="common">Staghorn coral</name>
    <dbReference type="NCBI Taxonomy" id="6130"/>
    <lineage>
        <taxon>Eukaryota</taxon>
        <taxon>Metazoa</taxon>
        <taxon>Cnidaria</taxon>
        <taxon>Anthozoa</taxon>
        <taxon>Hexacorallia</taxon>
        <taxon>Scleractinia</taxon>
        <taxon>Astrocoeniina</taxon>
        <taxon>Acroporidae</taxon>
        <taxon>Acropora</taxon>
    </lineage>
</organism>
<keyword evidence="2" id="KW-1185">Reference proteome</keyword>
<evidence type="ECO:0008006" key="3">
    <source>
        <dbReference type="Google" id="ProtNLM"/>
    </source>
</evidence>
<dbReference type="AlphaFoldDB" id="A0AAD9VEL8"/>
<dbReference type="InterPro" id="IPR043128">
    <property type="entry name" value="Rev_trsase/Diguanyl_cyclase"/>
</dbReference>
<comment type="caution">
    <text evidence="1">The sequence shown here is derived from an EMBL/GenBank/DDBJ whole genome shotgun (WGS) entry which is preliminary data.</text>
</comment>
<gene>
    <name evidence="1" type="ORF">P5673_003135</name>
</gene>